<dbReference type="Gene3D" id="3.90.1300.10">
    <property type="entry name" value="Amidase signature (AS) domain"/>
    <property type="match status" value="1"/>
</dbReference>
<protein>
    <recommendedName>
        <fullName evidence="3">amidase</fullName>
        <ecNumber evidence="3">3.5.1.4</ecNumber>
    </recommendedName>
</protein>
<organism evidence="8 9">
    <name type="scientific">Penicillium cf. griseofulvum</name>
    <dbReference type="NCBI Taxonomy" id="2972120"/>
    <lineage>
        <taxon>Eukaryota</taxon>
        <taxon>Fungi</taxon>
        <taxon>Dikarya</taxon>
        <taxon>Ascomycota</taxon>
        <taxon>Pezizomycotina</taxon>
        <taxon>Eurotiomycetes</taxon>
        <taxon>Eurotiomycetidae</taxon>
        <taxon>Eurotiales</taxon>
        <taxon>Aspergillaceae</taxon>
        <taxon>Penicillium</taxon>
    </lineage>
</organism>
<feature type="binding site" evidence="6">
    <location>
        <begin position="230"/>
        <end position="233"/>
    </location>
    <ligand>
        <name>substrate</name>
    </ligand>
</feature>
<comment type="similarity">
    <text evidence="2">Belongs to the amidase family.</text>
</comment>
<feature type="active site" description="Charge relay system" evidence="5">
    <location>
        <position position="209"/>
    </location>
</feature>
<feature type="domain" description="Amidase" evidence="7">
    <location>
        <begin position="419"/>
        <end position="520"/>
    </location>
</feature>
<dbReference type="InterPro" id="IPR023631">
    <property type="entry name" value="Amidase_dom"/>
</dbReference>
<evidence type="ECO:0000256" key="5">
    <source>
        <dbReference type="PIRSR" id="PIRSR001221-1"/>
    </source>
</evidence>
<keyword evidence="9" id="KW-1185">Reference proteome</keyword>
<feature type="active site" description="Acyl-ester intermediate" evidence="5">
    <location>
        <position position="233"/>
    </location>
</feature>
<feature type="binding site" evidence="6">
    <location>
        <position position="209"/>
    </location>
    <ligand>
        <name>substrate</name>
    </ligand>
</feature>
<dbReference type="EMBL" id="JAPQKP010000003">
    <property type="protein sequence ID" value="KAJ5200086.1"/>
    <property type="molecule type" value="Genomic_DNA"/>
</dbReference>
<reference evidence="8" key="1">
    <citation type="submission" date="2022-11" db="EMBL/GenBank/DDBJ databases">
        <authorList>
            <person name="Petersen C."/>
        </authorList>
    </citation>
    <scope>NUCLEOTIDE SEQUENCE</scope>
    <source>
        <strain evidence="8">IBT 16849</strain>
    </source>
</reference>
<comment type="caution">
    <text evidence="8">The sequence shown here is derived from an EMBL/GenBank/DDBJ whole genome shotgun (WGS) entry which is preliminary data.</text>
</comment>
<sequence>MTIPQWQQKAETKRSQASAKIPQEWQIPKSVIDTGYSVFDIPHYSGILSDRELFITEKHDATDLIGKLALGEYTSLEVTTAFAKRAAIAQQLTSCLTETFFDVALRRAHELDHHLKTTGKTVGPFHGLPISIKESFSVTGVPTTLGYVSFLDHPLPLRDSALVEILLAAGAVLYVKTNIPQTLMTGDSHNNVFGRVLNPHSKEITAGGSSGGEGALVALRGSPLGVGTDIAGSIRVPALCCGLVGFKPTVGRVPYGGQTSPSRSGMTGIAPTAGPICHSVRDAELFLRVILNSNAADLDDDVIGIPWTEPAPQSALTIGIMPEDPQTPIHPPMQRVLTEAAKKLSAAGHRLVDLTEKMPFINKASEVSFEYFSLDPDRTPLSHIARGGEPPIPSLRFTYNLDGTGPEPDLRKLFALNVARSEITAQMRQLFVENHLDVILGPGYQSCAVAHDQYGLPVYTVLGNLVDYPACVVPVGNANEVADKRFVRDVDYVPPYQPKVVEGAPCHVQIIGRRLKDEQLAHAVALIDKAIHS</sequence>
<dbReference type="OrthoDB" id="6428749at2759"/>
<dbReference type="GO" id="GO:0004040">
    <property type="term" value="F:amidase activity"/>
    <property type="evidence" value="ECO:0007669"/>
    <property type="project" value="UniProtKB-EC"/>
</dbReference>
<dbReference type="EC" id="3.5.1.4" evidence="3"/>
<feature type="domain" description="Amidase" evidence="7">
    <location>
        <begin position="77"/>
        <end position="355"/>
    </location>
</feature>
<dbReference type="Pfam" id="PF01425">
    <property type="entry name" value="Amidase"/>
    <property type="match status" value="2"/>
</dbReference>
<dbReference type="Proteomes" id="UP001150879">
    <property type="component" value="Unassembled WGS sequence"/>
</dbReference>
<evidence type="ECO:0000256" key="4">
    <source>
        <dbReference type="ARBA" id="ARBA00022801"/>
    </source>
</evidence>
<dbReference type="InterPro" id="IPR036928">
    <property type="entry name" value="AS_sf"/>
</dbReference>
<evidence type="ECO:0000256" key="3">
    <source>
        <dbReference type="ARBA" id="ARBA00012922"/>
    </source>
</evidence>
<feature type="active site" description="Charge relay system" evidence="5">
    <location>
        <position position="133"/>
    </location>
</feature>
<feature type="binding site" evidence="6">
    <location>
        <position position="183"/>
    </location>
    <ligand>
        <name>substrate</name>
    </ligand>
</feature>
<dbReference type="SUPFAM" id="SSF75304">
    <property type="entry name" value="Amidase signature (AS) enzymes"/>
    <property type="match status" value="1"/>
</dbReference>
<keyword evidence="4" id="KW-0378">Hydrolase</keyword>
<evidence type="ECO:0000259" key="7">
    <source>
        <dbReference type="Pfam" id="PF01425"/>
    </source>
</evidence>
<gene>
    <name evidence="8" type="ORF">N7472_005290</name>
</gene>
<dbReference type="AlphaFoldDB" id="A0A9W9JU70"/>
<dbReference type="PANTHER" id="PTHR46072:SF5">
    <property type="entry name" value="GENERAL AMIDASE-C"/>
    <property type="match status" value="1"/>
</dbReference>
<proteinExistence type="inferred from homology"/>
<evidence type="ECO:0000313" key="8">
    <source>
        <dbReference type="EMBL" id="KAJ5200086.1"/>
    </source>
</evidence>
<dbReference type="PIRSF" id="PIRSF001221">
    <property type="entry name" value="Amidase_fungi"/>
    <property type="match status" value="1"/>
</dbReference>
<dbReference type="PANTHER" id="PTHR46072">
    <property type="entry name" value="AMIDASE-RELATED-RELATED"/>
    <property type="match status" value="1"/>
</dbReference>
<evidence type="ECO:0000256" key="6">
    <source>
        <dbReference type="PIRSR" id="PIRSR001221-2"/>
    </source>
</evidence>
<dbReference type="InterPro" id="IPR020556">
    <property type="entry name" value="Amidase_CS"/>
</dbReference>
<dbReference type="PROSITE" id="PS00571">
    <property type="entry name" value="AMIDASES"/>
    <property type="match status" value="1"/>
</dbReference>
<name>A0A9W9JU70_9EURO</name>
<evidence type="ECO:0000256" key="2">
    <source>
        <dbReference type="ARBA" id="ARBA00009199"/>
    </source>
</evidence>
<accession>A0A9W9JU70</accession>
<evidence type="ECO:0000256" key="1">
    <source>
        <dbReference type="ARBA" id="ARBA00001311"/>
    </source>
</evidence>
<evidence type="ECO:0000313" key="9">
    <source>
        <dbReference type="Proteomes" id="UP001150879"/>
    </source>
</evidence>
<reference evidence="8" key="2">
    <citation type="journal article" date="2023" name="IMA Fungus">
        <title>Comparative genomic study of the Penicillium genus elucidates a diverse pangenome and 15 lateral gene transfer events.</title>
        <authorList>
            <person name="Petersen C."/>
            <person name="Sorensen T."/>
            <person name="Nielsen M.R."/>
            <person name="Sondergaard T.E."/>
            <person name="Sorensen J.L."/>
            <person name="Fitzpatrick D.A."/>
            <person name="Frisvad J.C."/>
            <person name="Nielsen K.L."/>
        </authorList>
    </citation>
    <scope>NUCLEOTIDE SEQUENCE</scope>
    <source>
        <strain evidence="8">IBT 16849</strain>
    </source>
</reference>
<comment type="catalytic activity">
    <reaction evidence="1">
        <text>a monocarboxylic acid amide + H2O = a monocarboxylate + NH4(+)</text>
        <dbReference type="Rhea" id="RHEA:12020"/>
        <dbReference type="ChEBI" id="CHEBI:15377"/>
        <dbReference type="ChEBI" id="CHEBI:28938"/>
        <dbReference type="ChEBI" id="CHEBI:35757"/>
        <dbReference type="ChEBI" id="CHEBI:83628"/>
        <dbReference type="EC" id="3.5.1.4"/>
    </reaction>
</comment>